<evidence type="ECO:0000256" key="4">
    <source>
        <dbReference type="ARBA" id="ARBA00022737"/>
    </source>
</evidence>
<dbReference type="GO" id="GO:0008017">
    <property type="term" value="F:microtubule binding"/>
    <property type="evidence" value="ECO:0007669"/>
    <property type="project" value="TreeGrafter"/>
</dbReference>
<dbReference type="AlphaFoldDB" id="A0A0B1SAD0"/>
<evidence type="ECO:0000256" key="9">
    <source>
        <dbReference type="PROSITE-ProRule" id="PRU00339"/>
    </source>
</evidence>
<comment type="subunit">
    <text evidence="2">Interacts with microtubules.</text>
</comment>
<keyword evidence="6" id="KW-0206">Cytoskeleton</keyword>
<evidence type="ECO:0000256" key="8">
    <source>
        <dbReference type="ARBA" id="ARBA00041958"/>
    </source>
</evidence>
<organism evidence="10 11">
    <name type="scientific">Oesophagostomum dentatum</name>
    <name type="common">Nodular worm</name>
    <dbReference type="NCBI Taxonomy" id="61180"/>
    <lineage>
        <taxon>Eukaryota</taxon>
        <taxon>Metazoa</taxon>
        <taxon>Ecdysozoa</taxon>
        <taxon>Nematoda</taxon>
        <taxon>Chromadorea</taxon>
        <taxon>Rhabditida</taxon>
        <taxon>Rhabditina</taxon>
        <taxon>Rhabditomorpha</taxon>
        <taxon>Strongyloidea</taxon>
        <taxon>Strongylidae</taxon>
        <taxon>Oesophagostomum</taxon>
    </lineage>
</organism>
<evidence type="ECO:0000256" key="1">
    <source>
        <dbReference type="ARBA" id="ARBA00004245"/>
    </source>
</evidence>
<evidence type="ECO:0000256" key="5">
    <source>
        <dbReference type="ARBA" id="ARBA00022803"/>
    </source>
</evidence>
<dbReference type="GO" id="GO:0005876">
    <property type="term" value="C:spindle microtubule"/>
    <property type="evidence" value="ECO:0007669"/>
    <property type="project" value="TreeGrafter"/>
</dbReference>
<evidence type="ECO:0000313" key="10">
    <source>
        <dbReference type="EMBL" id="KHJ80135.1"/>
    </source>
</evidence>
<dbReference type="PANTHER" id="PTHR16056">
    <property type="entry name" value="REGULATOR OF MICROTUBULE DYNAMICS PROTEIN"/>
    <property type="match status" value="1"/>
</dbReference>
<evidence type="ECO:0000313" key="11">
    <source>
        <dbReference type="Proteomes" id="UP000053660"/>
    </source>
</evidence>
<evidence type="ECO:0000256" key="6">
    <source>
        <dbReference type="ARBA" id="ARBA00023212"/>
    </source>
</evidence>
<dbReference type="Gene3D" id="1.25.40.10">
    <property type="entry name" value="Tetratricopeptide repeat domain"/>
    <property type="match status" value="1"/>
</dbReference>
<dbReference type="SUPFAM" id="SSF48452">
    <property type="entry name" value="TPR-like"/>
    <property type="match status" value="1"/>
</dbReference>
<evidence type="ECO:0000256" key="2">
    <source>
        <dbReference type="ARBA" id="ARBA00011375"/>
    </source>
</evidence>
<protein>
    <recommendedName>
        <fullName evidence="7">Regulator of microtubule dynamics protein 1</fullName>
    </recommendedName>
    <alternativeName>
        <fullName evidence="8">Protein FAM82B</fullName>
    </alternativeName>
</protein>
<keyword evidence="11" id="KW-1185">Reference proteome</keyword>
<dbReference type="PROSITE" id="PS50005">
    <property type="entry name" value="TPR"/>
    <property type="match status" value="1"/>
</dbReference>
<dbReference type="Proteomes" id="UP000053660">
    <property type="component" value="Unassembled WGS sequence"/>
</dbReference>
<name>A0A0B1SAD0_OESDE</name>
<feature type="repeat" description="TPR" evidence="9">
    <location>
        <begin position="40"/>
        <end position="73"/>
    </location>
</feature>
<dbReference type="EMBL" id="KN601726">
    <property type="protein sequence ID" value="KHJ80135.1"/>
    <property type="molecule type" value="Genomic_DNA"/>
</dbReference>
<evidence type="ECO:0000256" key="7">
    <source>
        <dbReference type="ARBA" id="ARBA00039966"/>
    </source>
</evidence>
<dbReference type="OrthoDB" id="69711at2759"/>
<dbReference type="Pfam" id="PF21033">
    <property type="entry name" value="RMD1-3"/>
    <property type="match status" value="1"/>
</dbReference>
<dbReference type="PANTHER" id="PTHR16056:SF16">
    <property type="entry name" value="REGULATOR OF MICROTUBULE DYNAMICS PROTEIN 1"/>
    <property type="match status" value="1"/>
</dbReference>
<accession>A0A0B1SAD0</accession>
<keyword evidence="5 9" id="KW-0802">TPR repeat</keyword>
<dbReference type="InterPro" id="IPR011990">
    <property type="entry name" value="TPR-like_helical_dom_sf"/>
</dbReference>
<proteinExistence type="predicted"/>
<dbReference type="GO" id="GO:0005739">
    <property type="term" value="C:mitochondrion"/>
    <property type="evidence" value="ECO:0007669"/>
    <property type="project" value="TreeGrafter"/>
</dbReference>
<comment type="subcellular location">
    <subcellularLocation>
        <location evidence="1">Cytoplasm</location>
        <location evidence="1">Cytoskeleton</location>
    </subcellularLocation>
</comment>
<dbReference type="InterPro" id="IPR019734">
    <property type="entry name" value="TPR_rpt"/>
</dbReference>
<dbReference type="GO" id="GO:0097431">
    <property type="term" value="C:mitotic spindle pole"/>
    <property type="evidence" value="ECO:0007669"/>
    <property type="project" value="TreeGrafter"/>
</dbReference>
<evidence type="ECO:0000256" key="3">
    <source>
        <dbReference type="ARBA" id="ARBA00022490"/>
    </source>
</evidence>
<keyword evidence="4" id="KW-0677">Repeat</keyword>
<reference evidence="10 11" key="1">
    <citation type="submission" date="2014-03" db="EMBL/GenBank/DDBJ databases">
        <title>Draft genome of the hookworm Oesophagostomum dentatum.</title>
        <authorList>
            <person name="Mitreva M."/>
        </authorList>
    </citation>
    <scope>NUCLEOTIDE SEQUENCE [LARGE SCALE GENOMIC DNA]</scope>
    <source>
        <strain evidence="10 11">OD-Hann</strain>
    </source>
</reference>
<sequence length="107" mass="12316">MGYATRLIAKAIFATPPTSSYENALHYFLKAEEMSPGFYSMNTYFIGEVYEKMGNKDEAVKYYKEAFKMPVVTADDRTIHQKAHVKLRTFGVKDSELIREEPATINY</sequence>
<gene>
    <name evidence="10" type="ORF">OESDEN_20198</name>
</gene>
<dbReference type="InterPro" id="IPR049039">
    <property type="entry name" value="RMD1-3_a_helical_rpt"/>
</dbReference>
<keyword evidence="3" id="KW-0963">Cytoplasm</keyword>